<dbReference type="Gene3D" id="1.10.357.10">
    <property type="entry name" value="Tetracycline Repressor, domain 2"/>
    <property type="match status" value="1"/>
</dbReference>
<reference evidence="4 5" key="1">
    <citation type="journal article" date="2024" name="Int. J. Syst. Evol. Microbiol.">
        <title>Paenibacillus hexagrammi sp. nov., a novel bacterium isolated from the gut content of Hexagrammos agrammus.</title>
        <authorList>
            <person name="Jung H.K."/>
            <person name="Kim D.G."/>
            <person name="Zin H."/>
            <person name="Park J."/>
            <person name="Jung H."/>
            <person name="Kim Y.O."/>
            <person name="Kong H.J."/>
            <person name="Kim J.W."/>
            <person name="Kim Y.S."/>
        </authorList>
    </citation>
    <scope>NUCLEOTIDE SEQUENCE [LARGE SCALE GENOMIC DNA]</scope>
    <source>
        <strain evidence="4 5">YPD9-1</strain>
    </source>
</reference>
<keyword evidence="5" id="KW-1185">Reference proteome</keyword>
<protein>
    <submittedName>
        <fullName evidence="4">TetR/AcrR family transcriptional regulator</fullName>
    </submittedName>
</protein>
<dbReference type="Pfam" id="PF00440">
    <property type="entry name" value="TetR_N"/>
    <property type="match status" value="1"/>
</dbReference>
<evidence type="ECO:0000256" key="1">
    <source>
        <dbReference type="ARBA" id="ARBA00023125"/>
    </source>
</evidence>
<dbReference type="PANTHER" id="PTHR43479">
    <property type="entry name" value="ACREF/ENVCD OPERON REPRESSOR-RELATED"/>
    <property type="match status" value="1"/>
</dbReference>
<sequence length="195" mass="22327">MPRNPEEFERIRQAAKEKIHAAAMLLFIKKGYHATSIEDVSRQAQISKGLLYNYYKGKEDLLAAMVQVRIGEVAEVMENAAALPKPADQLRHIVVGALENVYQRPDIYRFYLNLQTQPQDDQILGAYGRKLSEASRTQFEVQCRMFQQMGVKEPKLRALYFSSALNGAMLMISSYPDLPVDLMKEQMIREYCTGE</sequence>
<dbReference type="InterPro" id="IPR009057">
    <property type="entry name" value="Homeodomain-like_sf"/>
</dbReference>
<keyword evidence="1 2" id="KW-0238">DNA-binding</keyword>
<evidence type="ECO:0000313" key="5">
    <source>
        <dbReference type="Proteomes" id="UP001649230"/>
    </source>
</evidence>
<evidence type="ECO:0000313" key="4">
    <source>
        <dbReference type="EMBL" id="UJF35638.1"/>
    </source>
</evidence>
<dbReference type="SUPFAM" id="SSF46689">
    <property type="entry name" value="Homeodomain-like"/>
    <property type="match status" value="1"/>
</dbReference>
<proteinExistence type="predicted"/>
<dbReference type="PANTHER" id="PTHR43479:SF11">
    <property type="entry name" value="ACREF_ENVCD OPERON REPRESSOR-RELATED"/>
    <property type="match status" value="1"/>
</dbReference>
<evidence type="ECO:0000259" key="3">
    <source>
        <dbReference type="PROSITE" id="PS50977"/>
    </source>
</evidence>
<feature type="DNA-binding region" description="H-T-H motif" evidence="2">
    <location>
        <begin position="36"/>
        <end position="55"/>
    </location>
</feature>
<dbReference type="EMBL" id="CP090978">
    <property type="protein sequence ID" value="UJF35638.1"/>
    <property type="molecule type" value="Genomic_DNA"/>
</dbReference>
<name>A0ABY3SQ98_9BACL</name>
<evidence type="ECO:0000256" key="2">
    <source>
        <dbReference type="PROSITE-ProRule" id="PRU00335"/>
    </source>
</evidence>
<accession>A0ABY3SQ98</accession>
<organism evidence="4 5">
    <name type="scientific">Paenibacillus hexagrammi</name>
    <dbReference type="NCBI Taxonomy" id="2908839"/>
    <lineage>
        <taxon>Bacteria</taxon>
        <taxon>Bacillati</taxon>
        <taxon>Bacillota</taxon>
        <taxon>Bacilli</taxon>
        <taxon>Bacillales</taxon>
        <taxon>Paenibacillaceae</taxon>
        <taxon>Paenibacillus</taxon>
    </lineage>
</organism>
<gene>
    <name evidence="4" type="ORF">L0M14_11435</name>
</gene>
<dbReference type="PRINTS" id="PR00455">
    <property type="entry name" value="HTHTETR"/>
</dbReference>
<dbReference type="Proteomes" id="UP001649230">
    <property type="component" value="Chromosome"/>
</dbReference>
<dbReference type="InterPro" id="IPR050624">
    <property type="entry name" value="HTH-type_Tx_Regulator"/>
</dbReference>
<feature type="domain" description="HTH tetR-type" evidence="3">
    <location>
        <begin position="13"/>
        <end position="73"/>
    </location>
</feature>
<dbReference type="InterPro" id="IPR001647">
    <property type="entry name" value="HTH_TetR"/>
</dbReference>
<dbReference type="RefSeq" id="WP_235122199.1">
    <property type="nucleotide sequence ID" value="NZ_CP090978.1"/>
</dbReference>
<dbReference type="PROSITE" id="PS50977">
    <property type="entry name" value="HTH_TETR_2"/>
    <property type="match status" value="1"/>
</dbReference>